<feature type="chain" id="PRO_5041746293" evidence="2">
    <location>
        <begin position="18"/>
        <end position="483"/>
    </location>
</feature>
<dbReference type="Proteomes" id="UP000234483">
    <property type="component" value="Unassembled WGS sequence"/>
</dbReference>
<dbReference type="NCBIfam" id="TIGR01845">
    <property type="entry name" value="outer_NodT"/>
    <property type="match status" value="1"/>
</dbReference>
<protein>
    <submittedName>
        <fullName evidence="4">RND transporter</fullName>
    </submittedName>
</protein>
<evidence type="ECO:0000313" key="3">
    <source>
        <dbReference type="EMBL" id="AYV48473.1"/>
    </source>
</evidence>
<dbReference type="GO" id="GO:0015562">
    <property type="term" value="F:efflux transmembrane transporter activity"/>
    <property type="evidence" value="ECO:0007669"/>
    <property type="project" value="InterPro"/>
</dbReference>
<dbReference type="PANTHER" id="PTHR30203:SF21">
    <property type="entry name" value="OUTER MEMBRANE COMPONENT OF MULTIDRUG EFFLUX PUMP-RELATED"/>
    <property type="match status" value="1"/>
</dbReference>
<comment type="similarity">
    <text evidence="1 2">Belongs to the outer membrane factor (OMF) (TC 1.B.17) family.</text>
</comment>
<keyword evidence="6" id="KW-1185">Reference proteome</keyword>
<keyword evidence="2" id="KW-0732">Signal</keyword>
<reference evidence="4 5" key="1">
    <citation type="submission" date="2017-12" db="EMBL/GenBank/DDBJ databases">
        <title>The genome sequence of Caulobacter flavus CGMCC1 15093.</title>
        <authorList>
            <person name="Gao J."/>
            <person name="Mao X."/>
            <person name="Sun J."/>
        </authorList>
    </citation>
    <scope>NUCLEOTIDE SEQUENCE [LARGE SCALE GENOMIC DNA]</scope>
    <source>
        <strain evidence="4 5">CGMCC1 15093</strain>
    </source>
</reference>
<gene>
    <name evidence="3" type="ORF">C1707_20635</name>
    <name evidence="4" type="ORF">CFHF_20435</name>
</gene>
<dbReference type="KEGG" id="cfh:C1707_20635"/>
<dbReference type="SUPFAM" id="SSF56954">
    <property type="entry name" value="Outer membrane efflux proteins (OEP)"/>
    <property type="match status" value="1"/>
</dbReference>
<proteinExistence type="inferred from homology"/>
<dbReference type="OrthoDB" id="9770517at2"/>
<accession>A0A2N5CPD0</accession>
<evidence type="ECO:0000256" key="2">
    <source>
        <dbReference type="RuleBase" id="RU362097"/>
    </source>
</evidence>
<sequence length="483" mass="50002">MSTLRTLAAATSLLALAACATVGPDYKRPDVAKINEPAAQAPFMGSASVAVSQDPVPDGWWKLYDDETLNGLVQEALAANTDLRVAAASLARARAVAGEADDAGGFSVGASAAAMHARESGEQYLMSEPLPVENLADAGVKVSYQVDLVGRLKRAAEAAHADADASQAALDLARVSVAADVARAYVEACSAGHEIHVAEHSLDLQQKSLDVTNRLIAAGRGTSLDATRARAQVDLQRAAIPSFEAHRKAALYKLAVLTGKPPAQFPKVVEACATPPKLSQPLPVGDGAALLKRRPDVRQAERTLAGATARIGVARGALYPNISFGLGGGSTGLLADIGQPAANRWSLSGLISWTLPGEGERARIRGAEAGADGALARFDGVVLNALRETETSLTAYAHELDRNAALRAARDEAVKAERQAATLYKAGRAPYLQGLDAQRTLAGAEAALAASDAAVAADQVNLFLALGGGWETAPPVKTVQAQR</sequence>
<keyword evidence="2" id="KW-0812">Transmembrane</keyword>
<keyword evidence="2" id="KW-0564">Palmitate</keyword>
<evidence type="ECO:0000256" key="1">
    <source>
        <dbReference type="ARBA" id="ARBA00007613"/>
    </source>
</evidence>
<name>A0A2N5CPD0_9CAUL</name>
<dbReference type="AlphaFoldDB" id="A0A2N5CPD0"/>
<evidence type="ECO:0000313" key="4">
    <source>
        <dbReference type="EMBL" id="PLR08811.1"/>
    </source>
</evidence>
<dbReference type="GO" id="GO:0005886">
    <property type="term" value="C:plasma membrane"/>
    <property type="evidence" value="ECO:0007669"/>
    <property type="project" value="UniProtKB-SubCell"/>
</dbReference>
<dbReference type="InterPro" id="IPR003423">
    <property type="entry name" value="OMP_efflux"/>
</dbReference>
<keyword evidence="2" id="KW-0449">Lipoprotein</keyword>
<evidence type="ECO:0000313" key="5">
    <source>
        <dbReference type="Proteomes" id="UP000234483"/>
    </source>
</evidence>
<evidence type="ECO:0000313" key="6">
    <source>
        <dbReference type="Proteomes" id="UP000281192"/>
    </source>
</evidence>
<dbReference type="EMBL" id="CP026100">
    <property type="protein sequence ID" value="AYV48473.1"/>
    <property type="molecule type" value="Genomic_DNA"/>
</dbReference>
<dbReference type="Pfam" id="PF02321">
    <property type="entry name" value="OEP"/>
    <property type="match status" value="2"/>
</dbReference>
<dbReference type="Proteomes" id="UP000281192">
    <property type="component" value="Chromosome"/>
</dbReference>
<keyword evidence="2" id="KW-1134">Transmembrane beta strand</keyword>
<reference evidence="3 6" key="2">
    <citation type="submission" date="2018-01" db="EMBL/GenBank/DDBJ databases">
        <title>Complete genome sequence of Caulobacter flavus RHGG3.</title>
        <authorList>
            <person name="Yang E."/>
        </authorList>
    </citation>
    <scope>NUCLEOTIDE SEQUENCE [LARGE SCALE GENOMIC DNA]</scope>
    <source>
        <strain evidence="3 6">RHGG3</strain>
    </source>
</reference>
<dbReference type="Gene3D" id="1.20.1600.10">
    <property type="entry name" value="Outer membrane efflux proteins (OEP)"/>
    <property type="match status" value="1"/>
</dbReference>
<dbReference type="Gene3D" id="2.20.200.10">
    <property type="entry name" value="Outer membrane efflux proteins (OEP)"/>
    <property type="match status" value="1"/>
</dbReference>
<feature type="signal peptide" evidence="2">
    <location>
        <begin position="1"/>
        <end position="17"/>
    </location>
</feature>
<organism evidence="4 5">
    <name type="scientific">Caulobacter flavus</name>
    <dbReference type="NCBI Taxonomy" id="1679497"/>
    <lineage>
        <taxon>Bacteria</taxon>
        <taxon>Pseudomonadati</taxon>
        <taxon>Pseudomonadota</taxon>
        <taxon>Alphaproteobacteria</taxon>
        <taxon>Caulobacterales</taxon>
        <taxon>Caulobacteraceae</taxon>
        <taxon>Caulobacter</taxon>
    </lineage>
</organism>
<dbReference type="PANTHER" id="PTHR30203">
    <property type="entry name" value="OUTER MEMBRANE CATION EFFLUX PROTEIN"/>
    <property type="match status" value="1"/>
</dbReference>
<dbReference type="PROSITE" id="PS51257">
    <property type="entry name" value="PROKAR_LIPOPROTEIN"/>
    <property type="match status" value="1"/>
</dbReference>
<dbReference type="EMBL" id="PJRQ01000041">
    <property type="protein sequence ID" value="PLR08811.1"/>
    <property type="molecule type" value="Genomic_DNA"/>
</dbReference>
<comment type="subcellular location">
    <subcellularLocation>
        <location evidence="2">Cell membrane</location>
        <topology evidence="2">Lipid-anchor</topology>
    </subcellularLocation>
</comment>
<dbReference type="InterPro" id="IPR010131">
    <property type="entry name" value="MdtP/NodT-like"/>
</dbReference>
<keyword evidence="2" id="KW-0472">Membrane</keyword>
<dbReference type="RefSeq" id="WP_101714768.1">
    <property type="nucleotide sequence ID" value="NZ_CP026100.1"/>
</dbReference>